<keyword evidence="4" id="KW-0862">Zinc</keyword>
<feature type="domain" description="C2H2-type" evidence="6">
    <location>
        <begin position="365"/>
        <end position="392"/>
    </location>
</feature>
<evidence type="ECO:0000256" key="4">
    <source>
        <dbReference type="ARBA" id="ARBA00022833"/>
    </source>
</evidence>
<dbReference type="Proteomes" id="UP001162162">
    <property type="component" value="Unassembled WGS sequence"/>
</dbReference>
<evidence type="ECO:0000256" key="1">
    <source>
        <dbReference type="ARBA" id="ARBA00022723"/>
    </source>
</evidence>
<dbReference type="Gene3D" id="3.30.160.60">
    <property type="entry name" value="Classic Zinc Finger"/>
    <property type="match status" value="3"/>
</dbReference>
<dbReference type="PANTHER" id="PTHR24379:SF121">
    <property type="entry name" value="C2H2-TYPE DOMAIN-CONTAINING PROTEIN"/>
    <property type="match status" value="1"/>
</dbReference>
<dbReference type="EMBL" id="JAPWTK010000839">
    <property type="protein sequence ID" value="KAJ8935732.1"/>
    <property type="molecule type" value="Genomic_DNA"/>
</dbReference>
<organism evidence="7 8">
    <name type="scientific">Aromia moschata</name>
    <dbReference type="NCBI Taxonomy" id="1265417"/>
    <lineage>
        <taxon>Eukaryota</taxon>
        <taxon>Metazoa</taxon>
        <taxon>Ecdysozoa</taxon>
        <taxon>Arthropoda</taxon>
        <taxon>Hexapoda</taxon>
        <taxon>Insecta</taxon>
        <taxon>Pterygota</taxon>
        <taxon>Neoptera</taxon>
        <taxon>Endopterygota</taxon>
        <taxon>Coleoptera</taxon>
        <taxon>Polyphaga</taxon>
        <taxon>Cucujiformia</taxon>
        <taxon>Chrysomeloidea</taxon>
        <taxon>Cerambycidae</taxon>
        <taxon>Cerambycinae</taxon>
        <taxon>Callichromatini</taxon>
        <taxon>Aromia</taxon>
    </lineage>
</organism>
<feature type="domain" description="C2H2-type" evidence="6">
    <location>
        <begin position="303"/>
        <end position="330"/>
    </location>
</feature>
<evidence type="ECO:0000256" key="2">
    <source>
        <dbReference type="ARBA" id="ARBA00022737"/>
    </source>
</evidence>
<dbReference type="SUPFAM" id="SSF57667">
    <property type="entry name" value="beta-beta-alpha zinc fingers"/>
    <property type="match status" value="3"/>
</dbReference>
<evidence type="ECO:0000313" key="7">
    <source>
        <dbReference type="EMBL" id="KAJ8935732.1"/>
    </source>
</evidence>
<dbReference type="AlphaFoldDB" id="A0AAV8XAS1"/>
<dbReference type="Pfam" id="PF00096">
    <property type="entry name" value="zf-C2H2"/>
    <property type="match status" value="2"/>
</dbReference>
<dbReference type="InterPro" id="IPR013087">
    <property type="entry name" value="Znf_C2H2_type"/>
</dbReference>
<evidence type="ECO:0000259" key="6">
    <source>
        <dbReference type="PROSITE" id="PS50157"/>
    </source>
</evidence>
<reference evidence="7" key="1">
    <citation type="journal article" date="2023" name="Insect Mol. Biol.">
        <title>Genome sequencing provides insights into the evolution of gene families encoding plant cell wall-degrading enzymes in longhorned beetles.</title>
        <authorList>
            <person name="Shin N.R."/>
            <person name="Okamura Y."/>
            <person name="Kirsch R."/>
            <person name="Pauchet Y."/>
        </authorList>
    </citation>
    <scope>NUCLEOTIDE SEQUENCE</scope>
    <source>
        <strain evidence="7">AMC_N1</strain>
    </source>
</reference>
<evidence type="ECO:0000256" key="3">
    <source>
        <dbReference type="ARBA" id="ARBA00022771"/>
    </source>
</evidence>
<feature type="domain" description="C2H2-type" evidence="6">
    <location>
        <begin position="272"/>
        <end position="299"/>
    </location>
</feature>
<keyword evidence="1" id="KW-0479">Metal-binding</keyword>
<dbReference type="GO" id="GO:0005634">
    <property type="term" value="C:nucleus"/>
    <property type="evidence" value="ECO:0007669"/>
    <property type="project" value="InterPro"/>
</dbReference>
<dbReference type="SMART" id="SM00868">
    <property type="entry name" value="zf-AD"/>
    <property type="match status" value="2"/>
</dbReference>
<keyword evidence="8" id="KW-1185">Reference proteome</keyword>
<dbReference type="GO" id="GO:0008270">
    <property type="term" value="F:zinc ion binding"/>
    <property type="evidence" value="ECO:0007669"/>
    <property type="project" value="UniProtKB-KW"/>
</dbReference>
<sequence>MTAQKLCKLCFKESKDFQVIKENIRERLVLLLKIDFSLNEDYVICERCADRIYTFSEFKSACLYSEDRILPFIRTMNGMKVDIVEVVYLMENPGAATLSDSDDAVCRLCLKRDRCVDLNDISENLADDIVVKCIPEVDIKSTRDPKICLSCQTSLLNYYQFVTECLAKQENIVERDDREAIKSEELDIKMEEEECDSAIPSEDTEVKSFVDRSYHQETNHTSVNWDPNQNGNEIKLEYPKDHNLIEDVAAKRKSHLTGHMLIHKDASEITTYDCSFCSYKAKQKNSLTTHMLIHKDVSEITTYDCSFCSYKAKRKSHLTRHMLIHKDASEITTYDCSFCSYKAKRKNSLTTHMLIHKDASEVTTYDCSFCSYKAKRKSHLTRHMLIHKDASEITTYDCSFCSYKAKRKSHLTGHMLIHKDASEITTYDCK</sequence>
<gene>
    <name evidence="7" type="ORF">NQ318_010582</name>
</gene>
<name>A0AAV8XAS1_9CUCU</name>
<protein>
    <recommendedName>
        <fullName evidence="6">C2H2-type domain-containing protein</fullName>
    </recommendedName>
</protein>
<dbReference type="InterPro" id="IPR036236">
    <property type="entry name" value="Znf_C2H2_sf"/>
</dbReference>
<feature type="domain" description="C2H2-type" evidence="6">
    <location>
        <begin position="396"/>
        <end position="423"/>
    </location>
</feature>
<comment type="caution">
    <text evidence="7">The sequence shown here is derived from an EMBL/GenBank/DDBJ whole genome shotgun (WGS) entry which is preliminary data.</text>
</comment>
<keyword evidence="2" id="KW-0677">Repeat</keyword>
<evidence type="ECO:0000313" key="8">
    <source>
        <dbReference type="Proteomes" id="UP001162162"/>
    </source>
</evidence>
<dbReference type="InterPro" id="IPR012934">
    <property type="entry name" value="Znf_AD"/>
</dbReference>
<dbReference type="PROSITE" id="PS50157">
    <property type="entry name" value="ZINC_FINGER_C2H2_2"/>
    <property type="match status" value="5"/>
</dbReference>
<dbReference type="SMART" id="SM00355">
    <property type="entry name" value="ZnF_C2H2"/>
    <property type="match status" value="5"/>
</dbReference>
<proteinExistence type="predicted"/>
<dbReference type="PANTHER" id="PTHR24379">
    <property type="entry name" value="KRAB AND ZINC FINGER DOMAIN-CONTAINING"/>
    <property type="match status" value="1"/>
</dbReference>
<evidence type="ECO:0000256" key="5">
    <source>
        <dbReference type="PROSITE-ProRule" id="PRU00042"/>
    </source>
</evidence>
<keyword evidence="3 5" id="KW-0863">Zinc-finger</keyword>
<feature type="domain" description="C2H2-type" evidence="6">
    <location>
        <begin position="334"/>
        <end position="361"/>
    </location>
</feature>
<accession>A0AAV8XAS1</accession>